<evidence type="ECO:0000256" key="1">
    <source>
        <dbReference type="SAM" id="Coils"/>
    </source>
</evidence>
<feature type="coiled-coil region" evidence="1">
    <location>
        <begin position="107"/>
        <end position="134"/>
    </location>
</feature>
<dbReference type="Proteomes" id="UP000652761">
    <property type="component" value="Unassembled WGS sequence"/>
</dbReference>
<dbReference type="PANTHER" id="PTHR34778:SF2">
    <property type="entry name" value="OS02G0580700 PROTEIN"/>
    <property type="match status" value="1"/>
</dbReference>
<gene>
    <name evidence="4" type="ORF">Taro_010653</name>
</gene>
<evidence type="ECO:0000256" key="3">
    <source>
        <dbReference type="SAM" id="SignalP"/>
    </source>
</evidence>
<feature type="region of interest" description="Disordered" evidence="2">
    <location>
        <begin position="412"/>
        <end position="431"/>
    </location>
</feature>
<evidence type="ECO:0000313" key="5">
    <source>
        <dbReference type="Proteomes" id="UP000652761"/>
    </source>
</evidence>
<keyword evidence="5" id="KW-1185">Reference proteome</keyword>
<dbReference type="OrthoDB" id="657513at2759"/>
<sequence length="587" mass="64684">MRGGAAAVGFWLSLLFVFVLDNGCALAVPLNLQKMAALKKAYADILLNMAKESAARIVASDLRALRFQQDLFRAKEDAVGTLVRVKGIMDSKVNEAVRLSLSQASRIQDLESQLIEAEKTIKYLKIELKRVNDEVSSMRSNQTERLDKQSTTEGHATSQGCMPQKALSQKTASDQCYFSFENESQVEPLEDFTKNNFVHDPVLTSIIMRSKEPELYRNGCTQRIRAFEQSILTRKVSHGQIDDQLSKNKCFTCEDGVTKEPNITELPEVDNVLTVSKGTDGSKDTGQHGGNCEGGRVPFQGFSLQRKRTRIKRMSSVPNTTKQVETGHEPSKSPSFNSLEASRMIDHDETILLVNGEVLQKMDANLDPVSAGSPSDSEGDQCHLGSCINSKRSSLLKCQNLMPVEADVNGTYSGSDDQKYPSVSTNVDDVNCRKPDISDVLSEGSVRNNGNSMLAPDDESGINLRKSENLLDTSISKAEPEKTGGHLMNPESVNGKNVQSSGAPADSTGDNRLLKYTFRRKRKRGSSACVDENVQPEKINTSDERPVGKQSILSEHLETTLLTGSSRDSRRIAQVARQLISLSEKRW</sequence>
<dbReference type="AlphaFoldDB" id="A0A843U7K6"/>
<reference evidence="4" key="1">
    <citation type="submission" date="2017-07" db="EMBL/GenBank/DDBJ databases">
        <title>Taro Niue Genome Assembly and Annotation.</title>
        <authorList>
            <person name="Atibalentja N."/>
            <person name="Keating K."/>
            <person name="Fields C.J."/>
        </authorList>
    </citation>
    <scope>NUCLEOTIDE SEQUENCE</scope>
    <source>
        <strain evidence="4">Niue_2</strain>
        <tissue evidence="4">Leaf</tissue>
    </source>
</reference>
<feature type="chain" id="PRO_5032673282" evidence="3">
    <location>
        <begin position="28"/>
        <end position="587"/>
    </location>
</feature>
<feature type="region of interest" description="Disordered" evidence="2">
    <location>
        <begin position="440"/>
        <end position="462"/>
    </location>
</feature>
<feature type="compositionally biased region" description="Polar residues" evidence="2">
    <location>
        <begin position="491"/>
        <end position="502"/>
    </location>
</feature>
<dbReference type="PANTHER" id="PTHR34778">
    <property type="entry name" value="OS02G0580700 PROTEIN"/>
    <property type="match status" value="1"/>
</dbReference>
<feature type="region of interest" description="Disordered" evidence="2">
    <location>
        <begin position="480"/>
        <end position="510"/>
    </location>
</feature>
<feature type="region of interest" description="Disordered" evidence="2">
    <location>
        <begin position="279"/>
        <end position="337"/>
    </location>
</feature>
<name>A0A843U7K6_COLES</name>
<protein>
    <submittedName>
        <fullName evidence="4">Uncharacterized protein</fullName>
    </submittedName>
</protein>
<evidence type="ECO:0000256" key="2">
    <source>
        <dbReference type="SAM" id="MobiDB-lite"/>
    </source>
</evidence>
<dbReference type="EMBL" id="NMUH01000388">
    <property type="protein sequence ID" value="MQL78226.1"/>
    <property type="molecule type" value="Genomic_DNA"/>
</dbReference>
<feature type="signal peptide" evidence="3">
    <location>
        <begin position="1"/>
        <end position="27"/>
    </location>
</feature>
<comment type="caution">
    <text evidence="4">The sequence shown here is derived from an EMBL/GenBank/DDBJ whole genome shotgun (WGS) entry which is preliminary data.</text>
</comment>
<evidence type="ECO:0000313" key="4">
    <source>
        <dbReference type="EMBL" id="MQL78226.1"/>
    </source>
</evidence>
<feature type="compositionally biased region" description="Polar residues" evidence="2">
    <location>
        <begin position="412"/>
        <end position="428"/>
    </location>
</feature>
<proteinExistence type="predicted"/>
<organism evidence="4 5">
    <name type="scientific">Colocasia esculenta</name>
    <name type="common">Wild taro</name>
    <name type="synonym">Arum esculentum</name>
    <dbReference type="NCBI Taxonomy" id="4460"/>
    <lineage>
        <taxon>Eukaryota</taxon>
        <taxon>Viridiplantae</taxon>
        <taxon>Streptophyta</taxon>
        <taxon>Embryophyta</taxon>
        <taxon>Tracheophyta</taxon>
        <taxon>Spermatophyta</taxon>
        <taxon>Magnoliopsida</taxon>
        <taxon>Liliopsida</taxon>
        <taxon>Araceae</taxon>
        <taxon>Aroideae</taxon>
        <taxon>Colocasieae</taxon>
        <taxon>Colocasia</taxon>
    </lineage>
</organism>
<feature type="compositionally biased region" description="Polar residues" evidence="2">
    <location>
        <begin position="151"/>
        <end position="165"/>
    </location>
</feature>
<feature type="region of interest" description="Disordered" evidence="2">
    <location>
        <begin position="137"/>
        <end position="165"/>
    </location>
</feature>
<keyword evidence="1" id="KW-0175">Coiled coil</keyword>
<accession>A0A843U7K6</accession>
<keyword evidence="3" id="KW-0732">Signal</keyword>